<organism evidence="3 4">
    <name type="scientific">Paracidobacterium acidisoli</name>
    <dbReference type="NCBI Taxonomy" id="2303751"/>
    <lineage>
        <taxon>Bacteria</taxon>
        <taxon>Pseudomonadati</taxon>
        <taxon>Acidobacteriota</taxon>
        <taxon>Terriglobia</taxon>
        <taxon>Terriglobales</taxon>
        <taxon>Acidobacteriaceae</taxon>
        <taxon>Paracidobacterium</taxon>
    </lineage>
</organism>
<gene>
    <name evidence="3" type="ORF">D0Y96_17330</name>
</gene>
<feature type="compositionally biased region" description="Low complexity" evidence="1">
    <location>
        <begin position="225"/>
        <end position="243"/>
    </location>
</feature>
<evidence type="ECO:0000313" key="4">
    <source>
        <dbReference type="Proteomes" id="UP000264702"/>
    </source>
</evidence>
<evidence type="ECO:0000256" key="2">
    <source>
        <dbReference type="SAM" id="Phobius"/>
    </source>
</evidence>
<sequence>MRIAVNLATRPYIELRPVYSRLRLWMLILALFGGALWFLLHSEQSQAREATARVEAVHSHVQHLEQQEQSYQALMRQPQNASILTQANFLNDLFRHKAFSWTATMTDLETVLPAGVQVQSIEPIVAPNGHVTIRMRVSGGRDRAVDLVRNLEKSKHFASPRLAAESMTAAQGIQNAVQNISANSDVSFDILADYRPLPITGDEDADQKDQTAPQDAPAQTEKKSGLSLTPAPAPAGPSGSRPANRPGTAARRHP</sequence>
<dbReference type="RefSeq" id="WP_117302397.1">
    <property type="nucleotide sequence ID" value="NZ_QVQT02000006.1"/>
</dbReference>
<dbReference type="InterPro" id="IPR052534">
    <property type="entry name" value="Extracell_DNA_Util/SecSys_Comp"/>
</dbReference>
<keyword evidence="2" id="KW-1133">Transmembrane helix</keyword>
<evidence type="ECO:0000313" key="3">
    <source>
        <dbReference type="EMBL" id="RFU15423.1"/>
    </source>
</evidence>
<reference evidence="3 4" key="1">
    <citation type="submission" date="2018-08" db="EMBL/GenBank/DDBJ databases">
        <title>Acidipila sp. 4G-K13, an acidobacterium isolated from forest soil.</title>
        <authorList>
            <person name="Gao Z.-H."/>
            <person name="Qiu L.-H."/>
        </authorList>
    </citation>
    <scope>NUCLEOTIDE SEQUENCE [LARGE SCALE GENOMIC DNA]</scope>
    <source>
        <strain evidence="3 4">4G-K13</strain>
    </source>
</reference>
<dbReference type="EMBL" id="QVQT01000006">
    <property type="protein sequence ID" value="RFU15423.1"/>
    <property type="molecule type" value="Genomic_DNA"/>
</dbReference>
<accession>A0A372ILI2</accession>
<dbReference type="PANTHER" id="PTHR40278:SF1">
    <property type="entry name" value="DNA UTILIZATION PROTEIN HOFN"/>
    <property type="match status" value="1"/>
</dbReference>
<dbReference type="PANTHER" id="PTHR40278">
    <property type="entry name" value="DNA UTILIZATION PROTEIN HOFN"/>
    <property type="match status" value="1"/>
</dbReference>
<keyword evidence="4" id="KW-1185">Reference proteome</keyword>
<dbReference type="OrthoDB" id="119668at2"/>
<keyword evidence="2" id="KW-0812">Transmembrane</keyword>
<name>A0A372ILI2_9BACT</name>
<comment type="caution">
    <text evidence="3">The sequence shown here is derived from an EMBL/GenBank/DDBJ whole genome shotgun (WGS) entry which is preliminary data.</text>
</comment>
<dbReference type="Proteomes" id="UP000264702">
    <property type="component" value="Unassembled WGS sequence"/>
</dbReference>
<protein>
    <submittedName>
        <fullName evidence="3">Fimbrial assembly protein</fullName>
    </submittedName>
</protein>
<feature type="transmembrane region" description="Helical" evidence="2">
    <location>
        <begin position="22"/>
        <end position="40"/>
    </location>
</feature>
<feature type="region of interest" description="Disordered" evidence="1">
    <location>
        <begin position="198"/>
        <end position="254"/>
    </location>
</feature>
<dbReference type="InterPro" id="IPR007813">
    <property type="entry name" value="PilN"/>
</dbReference>
<dbReference type="AlphaFoldDB" id="A0A372ILI2"/>
<evidence type="ECO:0000256" key="1">
    <source>
        <dbReference type="SAM" id="MobiDB-lite"/>
    </source>
</evidence>
<dbReference type="Pfam" id="PF05137">
    <property type="entry name" value="PilN"/>
    <property type="match status" value="1"/>
</dbReference>
<proteinExistence type="predicted"/>
<keyword evidence="2" id="KW-0472">Membrane</keyword>